<sequence>MPSAVAVDLATPALPTGKMTPPLLLQPAKLDEQALETASNILGVISRYRLTHKPTPKSDEGDLKFLAQIYSKVRAGRLINMCLPAFPFKSPNSTTKVLGHLPDKAEEVALAHLNGLCDAIKSIYPPGSELTIISDGLVYNDLLGVPDRNVWAYGEALRAMSAAKEFNNIKFNRLRDLVHVDVPDEMDEITYVTNATNFRLALLNSFSKRDYDVDLKIADHEDTCLTYRGYLKFLETDLQTIYPISEERSRKKYKKGLGYIAKQMLFRGDAFARAVRETFSDHVRLSIHPSTGEAKISSEELGKPLPWKFGLVLEVKDRGADTRGLNNVLSAEWMPFHYDGLFKTEKRIKEDGTEELVSTPPQFQLFTGVTSSPKDTGFTLFSSSTLVFKYLPADLDLAYLRRLTWGVSTSSFDATKLRGLPLVVDHPTTGAPCLRYHEPWPQSRTAFDPTYVTIEDENGPIENNDALCAVIDSLLHDRRVAYWHSWEKGDLVVSDNILMMHTRSDFTAGCDRELWRIHFD</sequence>
<protein>
    <recommendedName>
        <fullName evidence="2">TauD/TfdA-like domain-containing protein</fullName>
    </recommendedName>
</protein>
<evidence type="ECO:0000256" key="1">
    <source>
        <dbReference type="ARBA" id="ARBA00023002"/>
    </source>
</evidence>
<dbReference type="Proteomes" id="UP001600888">
    <property type="component" value="Unassembled WGS sequence"/>
</dbReference>
<reference evidence="3 4" key="1">
    <citation type="submission" date="2024-03" db="EMBL/GenBank/DDBJ databases">
        <title>A high-quality draft genome sequence of Diaporthe vaccinii, a causative agent of upright dieback and viscid rot disease in cranberry plants.</title>
        <authorList>
            <person name="Sarrasin M."/>
            <person name="Lang B.F."/>
            <person name="Burger G."/>
        </authorList>
    </citation>
    <scope>NUCLEOTIDE SEQUENCE [LARGE SCALE GENOMIC DNA]</scope>
    <source>
        <strain evidence="3 4">IS7</strain>
    </source>
</reference>
<evidence type="ECO:0000313" key="4">
    <source>
        <dbReference type="Proteomes" id="UP001600888"/>
    </source>
</evidence>
<evidence type="ECO:0000259" key="2">
    <source>
        <dbReference type="Pfam" id="PF02668"/>
    </source>
</evidence>
<proteinExistence type="predicted"/>
<dbReference type="PANTHER" id="PTHR37285:SF5">
    <property type="entry name" value="SPORE WALL MATURATION PROTEIN DIT1"/>
    <property type="match status" value="1"/>
</dbReference>
<dbReference type="SUPFAM" id="SSF51197">
    <property type="entry name" value="Clavaminate synthase-like"/>
    <property type="match status" value="1"/>
</dbReference>
<dbReference type="PANTHER" id="PTHR37285">
    <property type="entry name" value="SPORE WALL MATURATION PROTEIN DIT1"/>
    <property type="match status" value="1"/>
</dbReference>
<dbReference type="Gene3D" id="3.60.130.10">
    <property type="entry name" value="Clavaminate synthase-like"/>
    <property type="match status" value="1"/>
</dbReference>
<gene>
    <name evidence="3" type="ORF">FJTKL_14181</name>
</gene>
<dbReference type="InterPro" id="IPR042098">
    <property type="entry name" value="TauD-like_sf"/>
</dbReference>
<keyword evidence="1" id="KW-0560">Oxidoreductase</keyword>
<dbReference type="Pfam" id="PF05141">
    <property type="entry name" value="DIT1_PvcA"/>
    <property type="match status" value="1"/>
</dbReference>
<name>A0ABR4E8X7_9PEZI</name>
<dbReference type="EMBL" id="JBAWTH010000082">
    <property type="protein sequence ID" value="KAL2278844.1"/>
    <property type="molecule type" value="Genomic_DNA"/>
</dbReference>
<dbReference type="InterPro" id="IPR003819">
    <property type="entry name" value="TauD/TfdA-like"/>
</dbReference>
<dbReference type="InterPro" id="IPR007817">
    <property type="entry name" value="Isocyanide_synthase_DIT1"/>
</dbReference>
<accession>A0ABR4E8X7</accession>
<comment type="caution">
    <text evidence="3">The sequence shown here is derived from an EMBL/GenBank/DDBJ whole genome shotgun (WGS) entry which is preliminary data.</text>
</comment>
<evidence type="ECO:0000313" key="3">
    <source>
        <dbReference type="EMBL" id="KAL2278844.1"/>
    </source>
</evidence>
<feature type="domain" description="TauD/TfdA-like" evidence="2">
    <location>
        <begin position="358"/>
        <end position="517"/>
    </location>
</feature>
<keyword evidence="4" id="KW-1185">Reference proteome</keyword>
<dbReference type="Pfam" id="PF02668">
    <property type="entry name" value="TauD"/>
    <property type="match status" value="1"/>
</dbReference>
<organism evidence="3 4">
    <name type="scientific">Diaporthe vaccinii</name>
    <dbReference type="NCBI Taxonomy" id="105482"/>
    <lineage>
        <taxon>Eukaryota</taxon>
        <taxon>Fungi</taxon>
        <taxon>Dikarya</taxon>
        <taxon>Ascomycota</taxon>
        <taxon>Pezizomycotina</taxon>
        <taxon>Sordariomycetes</taxon>
        <taxon>Sordariomycetidae</taxon>
        <taxon>Diaporthales</taxon>
        <taxon>Diaporthaceae</taxon>
        <taxon>Diaporthe</taxon>
        <taxon>Diaporthe eres species complex</taxon>
    </lineage>
</organism>